<dbReference type="AlphaFoldDB" id="A0A976QPR1"/>
<dbReference type="Proteomes" id="UP000244803">
    <property type="component" value="Chromosome 1"/>
</dbReference>
<dbReference type="OrthoDB" id="360574at2759"/>
<evidence type="ECO:0000313" key="2">
    <source>
        <dbReference type="Proteomes" id="UP000244803"/>
    </source>
</evidence>
<name>A0A976QPR1_THEOR</name>
<dbReference type="EMBL" id="CP056065">
    <property type="protein sequence ID" value="UKJ87886.2"/>
    <property type="molecule type" value="Genomic_DNA"/>
</dbReference>
<gene>
    <name evidence="1" type="ORF">MACJ_000327</name>
</gene>
<accession>A0A976QPR1</accession>
<reference evidence="1" key="1">
    <citation type="submission" date="2022-07" db="EMBL/GenBank/DDBJ databases">
        <title>Evaluation of T. orientalis genome assembly methods using nanopore sequencing and analysis of variation between genomes.</title>
        <authorList>
            <person name="Yam J."/>
            <person name="Micallef M.L."/>
            <person name="Liu M."/>
            <person name="Djordjevic S.P."/>
            <person name="Bogema D.R."/>
            <person name="Jenkins C."/>
        </authorList>
    </citation>
    <scope>NUCLEOTIDE SEQUENCE</scope>
    <source>
        <strain evidence="1">Fish Creek</strain>
    </source>
</reference>
<sequence length="554" mass="64420">MIKSKIVVKLAQNLKFMKRADTPSKIHSSTKKLSFAICNIPNQFVKYSHPKQLYRQPSEGQGVQNLCSTSLDVMYNKTSFNVLQSQTNNLLSHAGSFKIDELLLLLCPYAIYVDSYSTWFKVNYTDFNTALAIYNRHLLCNVSDMSIEQMYFMIELFRKLSKRYPQYAMTDYPLLSSIISKLIFFSENVPSAGEPPSRFHGLQSNRPSSEVNSYSTTLQNVYNCYYPYFKMIYTGFEPLRKYTEYLTKSCAHVQSLIMEQNYTEILKHFEDLCESLSKLKTQKFLKLSTVLRLAIIFERNSRLFPNRQIVQMPYLVNKLAISLHSLTIHMYVANEESPGLGDDQFVDVILKMFTKVLDKVTIAEVSECLASLHTSGHLNEHLLKLFVPYIVNDLNNVPLNDLIKLMIQLTNYKFYHWLFWITLAQGIQVKKLNQIRDLELLNDFYSCLTLQNQRLIESKNIAQVNSLSFIHVTKLDEDDQELAHENYTPIYSVMTDLFELKDPDLQSMVNTYTKLLYELDEYFNLDTVGSLENSQLLETFLNTRTKFKTIQAEI</sequence>
<evidence type="ECO:0000313" key="1">
    <source>
        <dbReference type="EMBL" id="UKJ87886.2"/>
    </source>
</evidence>
<organism evidence="1 2">
    <name type="scientific">Theileria orientalis</name>
    <dbReference type="NCBI Taxonomy" id="68886"/>
    <lineage>
        <taxon>Eukaryota</taxon>
        <taxon>Sar</taxon>
        <taxon>Alveolata</taxon>
        <taxon>Apicomplexa</taxon>
        <taxon>Aconoidasida</taxon>
        <taxon>Piroplasmida</taxon>
        <taxon>Theileriidae</taxon>
        <taxon>Theileria</taxon>
    </lineage>
</organism>
<protein>
    <submittedName>
        <fullName evidence="1">Uncharacterized protein</fullName>
    </submittedName>
</protein>
<proteinExistence type="predicted"/>